<dbReference type="GO" id="GO:0005576">
    <property type="term" value="C:extracellular region"/>
    <property type="evidence" value="ECO:0007669"/>
    <property type="project" value="InterPro"/>
</dbReference>
<dbReference type="STRING" id="1284197.S8A537"/>
<reference evidence="6 7" key="1">
    <citation type="journal article" date="2013" name="PLoS Genet.">
        <title>Genomic mechanisms accounting for the adaptation to parasitism in nematode-trapping fungi.</title>
        <authorList>
            <person name="Meerupati T."/>
            <person name="Andersson K.M."/>
            <person name="Friman E."/>
            <person name="Kumar D."/>
            <person name="Tunlid A."/>
            <person name="Ahren D."/>
        </authorList>
    </citation>
    <scope>NUCLEOTIDE SEQUENCE [LARGE SCALE GENOMIC DNA]</scope>
    <source>
        <strain evidence="6 7">CBS 200.50</strain>
    </source>
</reference>
<comment type="caution">
    <text evidence="6">The sequence shown here is derived from an EMBL/GenBank/DDBJ whole genome shotgun (WGS) entry which is preliminary data.</text>
</comment>
<dbReference type="SUPFAM" id="SSF57180">
    <property type="entry name" value="Cellulose-binding domain"/>
    <property type="match status" value="1"/>
</dbReference>
<dbReference type="GO" id="GO:0005975">
    <property type="term" value="P:carbohydrate metabolic process"/>
    <property type="evidence" value="ECO:0007669"/>
    <property type="project" value="InterPro"/>
</dbReference>
<dbReference type="AlphaFoldDB" id="S8A537"/>
<feature type="signal peptide" evidence="4">
    <location>
        <begin position="1"/>
        <end position="21"/>
    </location>
</feature>
<evidence type="ECO:0000256" key="2">
    <source>
        <dbReference type="ARBA" id="ARBA00022801"/>
    </source>
</evidence>
<gene>
    <name evidence="6" type="ORF">H072_8049</name>
</gene>
<dbReference type="Gene3D" id="3.40.50.1110">
    <property type="entry name" value="SGNH hydrolase"/>
    <property type="match status" value="1"/>
</dbReference>
<reference evidence="7" key="2">
    <citation type="submission" date="2013-04" db="EMBL/GenBank/DDBJ databases">
        <title>Genomic mechanisms accounting for the adaptation to parasitism in nematode-trapping fungi.</title>
        <authorList>
            <person name="Ahren D.G."/>
        </authorList>
    </citation>
    <scope>NUCLEOTIDE SEQUENCE [LARGE SCALE GENOMIC DNA]</scope>
    <source>
        <strain evidence="7">CBS 200.50</strain>
    </source>
</reference>
<dbReference type="InterPro" id="IPR000254">
    <property type="entry name" value="CBD"/>
</dbReference>
<sequence length="408" mass="44263">MKGNILASAFALGLSATAVNAQIGAWGQCGGVAYTGQTTCVSGYTCKYLNDYYWQCIPSDQAGTTTTTIKTTTTPTTMRTSTTSSRTTTTSSRTTTTSSRTTTTSSRTTTTSSRTTTTTTTSSKTTTTTTTSKTATPTGGIRYWFSFGDSYTQTGFDPNGIQPAIGNALGNPTYPGWTSAGGANWIDVATVKYNKSLVFTYNLAYGGATIDSNLVAPYASNVLSLTDQTNQFLTYYASAPASAPWSSSNTLFSVFIGINDIANSWWRSDWLTFIDTLLTAEFALVEKMYNAGGRKFLISNVPPIERTPLMLADTQASRDGLKAALALWSTKLQTYISNFQSSHSGTTFWFYDSNTDYNYVLNNPASFGMNPDITLYGSDPTYAWNNNYHPGIIIQDYMGKRVDALLTW</sequence>
<dbReference type="InterPro" id="IPR036514">
    <property type="entry name" value="SGNH_hydro_sf"/>
</dbReference>
<organism evidence="6 7">
    <name type="scientific">Dactylellina haptotyla (strain CBS 200.50)</name>
    <name type="common">Nematode-trapping fungus</name>
    <name type="synonym">Monacrosporium haptotylum</name>
    <dbReference type="NCBI Taxonomy" id="1284197"/>
    <lineage>
        <taxon>Eukaryota</taxon>
        <taxon>Fungi</taxon>
        <taxon>Dikarya</taxon>
        <taxon>Ascomycota</taxon>
        <taxon>Pezizomycotina</taxon>
        <taxon>Orbiliomycetes</taxon>
        <taxon>Orbiliales</taxon>
        <taxon>Orbiliaceae</taxon>
        <taxon>Dactylellina</taxon>
    </lineage>
</organism>
<evidence type="ECO:0000256" key="4">
    <source>
        <dbReference type="SAM" id="SignalP"/>
    </source>
</evidence>
<feature type="domain" description="CBM1" evidence="5">
    <location>
        <begin position="21"/>
        <end position="57"/>
    </location>
</feature>
<dbReference type="PROSITE" id="PS00562">
    <property type="entry name" value="CBM1_1"/>
    <property type="match status" value="1"/>
</dbReference>
<dbReference type="InterPro" id="IPR001087">
    <property type="entry name" value="GDSL"/>
</dbReference>
<keyword evidence="7" id="KW-1185">Reference proteome</keyword>
<evidence type="ECO:0000259" key="5">
    <source>
        <dbReference type="PROSITE" id="PS51164"/>
    </source>
</evidence>
<dbReference type="SMART" id="SM00236">
    <property type="entry name" value="fCBD"/>
    <property type="match status" value="1"/>
</dbReference>
<dbReference type="OMA" id="DIANSWW"/>
<dbReference type="OrthoDB" id="1600564at2759"/>
<feature type="chain" id="PRO_5004548267" description="CBM1 domain-containing protein" evidence="4">
    <location>
        <begin position="22"/>
        <end position="408"/>
    </location>
</feature>
<dbReference type="GO" id="GO:0016788">
    <property type="term" value="F:hydrolase activity, acting on ester bonds"/>
    <property type="evidence" value="ECO:0007669"/>
    <property type="project" value="InterPro"/>
</dbReference>
<evidence type="ECO:0000256" key="1">
    <source>
        <dbReference type="ARBA" id="ARBA00022729"/>
    </source>
</evidence>
<dbReference type="Pfam" id="PF00657">
    <property type="entry name" value="Lipase_GDSL"/>
    <property type="match status" value="1"/>
</dbReference>
<dbReference type="SUPFAM" id="SSF52266">
    <property type="entry name" value="SGNH hydrolase"/>
    <property type="match status" value="1"/>
</dbReference>
<protein>
    <recommendedName>
        <fullName evidence="5">CBM1 domain-containing protein</fullName>
    </recommendedName>
</protein>
<evidence type="ECO:0000313" key="6">
    <source>
        <dbReference type="EMBL" id="EPS38155.1"/>
    </source>
</evidence>
<accession>S8A537</accession>
<dbReference type="CDD" id="cd01846">
    <property type="entry name" value="fatty_acyltransferase_like"/>
    <property type="match status" value="1"/>
</dbReference>
<dbReference type="Proteomes" id="UP000015100">
    <property type="component" value="Unassembled WGS sequence"/>
</dbReference>
<dbReference type="EMBL" id="AQGS01000575">
    <property type="protein sequence ID" value="EPS38155.1"/>
    <property type="molecule type" value="Genomic_DNA"/>
</dbReference>
<keyword evidence="1 4" id="KW-0732">Signal</keyword>
<dbReference type="InterPro" id="IPR035971">
    <property type="entry name" value="CBD_sf"/>
</dbReference>
<dbReference type="GO" id="GO:0030248">
    <property type="term" value="F:cellulose binding"/>
    <property type="evidence" value="ECO:0007669"/>
    <property type="project" value="InterPro"/>
</dbReference>
<dbReference type="PANTHER" id="PTHR45648:SF85">
    <property type="entry name" value="A, PUTATIVE (AFU_ORTHOLOGUE AFUA_2G10760)-RELATED"/>
    <property type="match status" value="1"/>
</dbReference>
<dbReference type="PANTHER" id="PTHR45648">
    <property type="entry name" value="GDSL LIPASE/ACYLHYDROLASE FAMILY PROTEIN (AFU_ORTHOLOGUE AFUA_4G14700)"/>
    <property type="match status" value="1"/>
</dbReference>
<dbReference type="eggNOG" id="ENOG502RS04">
    <property type="taxonomic scope" value="Eukaryota"/>
</dbReference>
<dbReference type="HOGENOM" id="CLU_015101_4_2_1"/>
<evidence type="ECO:0000313" key="7">
    <source>
        <dbReference type="Proteomes" id="UP000015100"/>
    </source>
</evidence>
<name>S8A537_DACHA</name>
<keyword evidence="2" id="KW-0378">Hydrolase</keyword>
<feature type="region of interest" description="Disordered" evidence="3">
    <location>
        <begin position="68"/>
        <end position="133"/>
    </location>
</feature>
<proteinExistence type="predicted"/>
<evidence type="ECO:0000256" key="3">
    <source>
        <dbReference type="SAM" id="MobiDB-lite"/>
    </source>
</evidence>
<dbReference type="PROSITE" id="PS51164">
    <property type="entry name" value="CBM1_2"/>
    <property type="match status" value="1"/>
</dbReference>
<dbReference type="InterPro" id="IPR051058">
    <property type="entry name" value="GDSL_Est/Lipase"/>
</dbReference>
<dbReference type="Pfam" id="PF00734">
    <property type="entry name" value="CBM_1"/>
    <property type="match status" value="1"/>
</dbReference>